<keyword evidence="1" id="KW-1133">Transmembrane helix</keyword>
<keyword evidence="1" id="KW-0472">Membrane</keyword>
<sequence length="100" mass="11155">MSSFANEVNHGRCSCVEYDVEEIQSMLGASSTISRLPTRGRMTSKAGVVKREKKQYILLTLVASFMLCAVVVLMKQSTTVQEEDEVDVQIHTRTTNEQLA</sequence>
<evidence type="ECO:0000313" key="3">
    <source>
        <dbReference type="Proteomes" id="UP001054902"/>
    </source>
</evidence>
<dbReference type="AlphaFoldDB" id="A0AAD3CQ25"/>
<gene>
    <name evidence="2" type="ORF">CTEN210_06572</name>
</gene>
<protein>
    <recommendedName>
        <fullName evidence="4">Transmembrane protein</fullName>
    </recommendedName>
</protein>
<dbReference type="Proteomes" id="UP001054902">
    <property type="component" value="Unassembled WGS sequence"/>
</dbReference>
<organism evidence="2 3">
    <name type="scientific">Chaetoceros tenuissimus</name>
    <dbReference type="NCBI Taxonomy" id="426638"/>
    <lineage>
        <taxon>Eukaryota</taxon>
        <taxon>Sar</taxon>
        <taxon>Stramenopiles</taxon>
        <taxon>Ochrophyta</taxon>
        <taxon>Bacillariophyta</taxon>
        <taxon>Coscinodiscophyceae</taxon>
        <taxon>Chaetocerotophycidae</taxon>
        <taxon>Chaetocerotales</taxon>
        <taxon>Chaetocerotaceae</taxon>
        <taxon>Chaetoceros</taxon>
    </lineage>
</organism>
<comment type="caution">
    <text evidence="2">The sequence shown here is derived from an EMBL/GenBank/DDBJ whole genome shotgun (WGS) entry which is preliminary data.</text>
</comment>
<name>A0AAD3CQ25_9STRA</name>
<feature type="transmembrane region" description="Helical" evidence="1">
    <location>
        <begin position="56"/>
        <end position="74"/>
    </location>
</feature>
<keyword evidence="1" id="KW-0812">Transmembrane</keyword>
<dbReference type="EMBL" id="BLLK01000038">
    <property type="protein sequence ID" value="GFH50096.1"/>
    <property type="molecule type" value="Genomic_DNA"/>
</dbReference>
<keyword evidence="3" id="KW-1185">Reference proteome</keyword>
<reference evidence="2 3" key="1">
    <citation type="journal article" date="2021" name="Sci. Rep.">
        <title>The genome of the diatom Chaetoceros tenuissimus carries an ancient integrated fragment of an extant virus.</title>
        <authorList>
            <person name="Hongo Y."/>
            <person name="Kimura K."/>
            <person name="Takaki Y."/>
            <person name="Yoshida Y."/>
            <person name="Baba S."/>
            <person name="Kobayashi G."/>
            <person name="Nagasaki K."/>
            <person name="Hano T."/>
            <person name="Tomaru Y."/>
        </authorList>
    </citation>
    <scope>NUCLEOTIDE SEQUENCE [LARGE SCALE GENOMIC DNA]</scope>
    <source>
        <strain evidence="2 3">NIES-3715</strain>
    </source>
</reference>
<accession>A0AAD3CQ25</accession>
<evidence type="ECO:0000256" key="1">
    <source>
        <dbReference type="SAM" id="Phobius"/>
    </source>
</evidence>
<proteinExistence type="predicted"/>
<evidence type="ECO:0000313" key="2">
    <source>
        <dbReference type="EMBL" id="GFH50096.1"/>
    </source>
</evidence>
<evidence type="ECO:0008006" key="4">
    <source>
        <dbReference type="Google" id="ProtNLM"/>
    </source>
</evidence>